<proteinExistence type="predicted"/>
<accession>A0A4V6WJB7</accession>
<dbReference type="EMBL" id="SUMC01000007">
    <property type="protein sequence ID" value="TKA11769.1"/>
    <property type="molecule type" value="Genomic_DNA"/>
</dbReference>
<sequence length="93" mass="9912">MSDLTPDVIALLAAVVEALDLPLSHWDDKDEAAHHKLLTDRAGRACIILDGVLDKGHDIADSAAHLARWTSESPVTYTVWVPGQSDGQDGGQA</sequence>
<dbReference type="RefSeq" id="WP_136723229.1">
    <property type="nucleotide sequence ID" value="NZ_SUMC01000007.1"/>
</dbReference>
<gene>
    <name evidence="1" type="ORF">FCI23_10595</name>
</gene>
<keyword evidence="2" id="KW-1185">Reference proteome</keyword>
<dbReference type="Proteomes" id="UP000305778">
    <property type="component" value="Unassembled WGS sequence"/>
</dbReference>
<protein>
    <submittedName>
        <fullName evidence="1">Uncharacterized protein</fullName>
    </submittedName>
</protein>
<comment type="caution">
    <text evidence="1">The sequence shown here is derived from an EMBL/GenBank/DDBJ whole genome shotgun (WGS) entry which is preliminary data.</text>
</comment>
<name>A0A4V6WJB7_9ACTN</name>
<dbReference type="AlphaFoldDB" id="A0A4V6WJB7"/>
<reference evidence="1 2" key="1">
    <citation type="submission" date="2019-04" db="EMBL/GenBank/DDBJ databases">
        <title>Streptomyces oryziradicis sp. nov., a novel actinomycete isolated from rhizosphere soil of rice (Oryza sativa L.).</title>
        <authorList>
            <person name="Li C."/>
        </authorList>
    </citation>
    <scope>NUCLEOTIDE SEQUENCE [LARGE SCALE GENOMIC DNA]</scope>
    <source>
        <strain evidence="1 2">NEAU-C40</strain>
    </source>
</reference>
<evidence type="ECO:0000313" key="1">
    <source>
        <dbReference type="EMBL" id="TKA11769.1"/>
    </source>
</evidence>
<organism evidence="1 2">
    <name type="scientific">Actinacidiphila oryziradicis</name>
    <dbReference type="NCBI Taxonomy" id="2571141"/>
    <lineage>
        <taxon>Bacteria</taxon>
        <taxon>Bacillati</taxon>
        <taxon>Actinomycetota</taxon>
        <taxon>Actinomycetes</taxon>
        <taxon>Kitasatosporales</taxon>
        <taxon>Streptomycetaceae</taxon>
        <taxon>Actinacidiphila</taxon>
    </lineage>
</organism>
<evidence type="ECO:0000313" key="2">
    <source>
        <dbReference type="Proteomes" id="UP000305778"/>
    </source>
</evidence>
<dbReference type="OrthoDB" id="4250309at2"/>